<evidence type="ECO:0000256" key="5">
    <source>
        <dbReference type="ARBA" id="ARBA00022777"/>
    </source>
</evidence>
<feature type="domain" description="Protein kinase" evidence="10">
    <location>
        <begin position="411"/>
        <end position="797"/>
    </location>
</feature>
<dbReference type="EMBL" id="LGRN01000208">
    <property type="protein sequence ID" value="OJD14616.1"/>
    <property type="molecule type" value="Genomic_DNA"/>
</dbReference>
<feature type="region of interest" description="Disordered" evidence="9">
    <location>
        <begin position="154"/>
        <end position="177"/>
    </location>
</feature>
<evidence type="ECO:0000313" key="13">
    <source>
        <dbReference type="Proteomes" id="UP000182235"/>
    </source>
</evidence>
<feature type="region of interest" description="Disordered" evidence="9">
    <location>
        <begin position="869"/>
        <end position="897"/>
    </location>
</feature>
<protein>
    <recommendedName>
        <fullName evidence="1">non-specific serine/threonine protein kinase</fullName>
        <ecNumber evidence="1">2.7.11.1</ecNumber>
    </recommendedName>
</protein>
<dbReference type="InterPro" id="IPR011009">
    <property type="entry name" value="Kinase-like_dom_sf"/>
</dbReference>
<evidence type="ECO:0000313" key="12">
    <source>
        <dbReference type="EMBL" id="OJD14616.1"/>
    </source>
</evidence>
<evidence type="ECO:0000256" key="7">
    <source>
        <dbReference type="ARBA" id="ARBA00047899"/>
    </source>
</evidence>
<gene>
    <name evidence="12" type="ORF">AJ78_05046</name>
</gene>
<evidence type="ECO:0000256" key="9">
    <source>
        <dbReference type="SAM" id="MobiDB-lite"/>
    </source>
</evidence>
<dbReference type="InterPro" id="IPR000961">
    <property type="entry name" value="AGC-kinase_C"/>
</dbReference>
<dbReference type="PROSITE" id="PS51285">
    <property type="entry name" value="AGC_KINASE_CTER"/>
    <property type="match status" value="1"/>
</dbReference>
<comment type="catalytic activity">
    <reaction evidence="7">
        <text>L-threonyl-[protein] + ATP = O-phospho-L-threonyl-[protein] + ADP + H(+)</text>
        <dbReference type="Rhea" id="RHEA:46608"/>
        <dbReference type="Rhea" id="RHEA-COMP:11060"/>
        <dbReference type="Rhea" id="RHEA-COMP:11605"/>
        <dbReference type="ChEBI" id="CHEBI:15378"/>
        <dbReference type="ChEBI" id="CHEBI:30013"/>
        <dbReference type="ChEBI" id="CHEBI:30616"/>
        <dbReference type="ChEBI" id="CHEBI:61977"/>
        <dbReference type="ChEBI" id="CHEBI:456216"/>
        <dbReference type="EC" id="2.7.11.1"/>
    </reaction>
</comment>
<proteinExistence type="predicted"/>
<evidence type="ECO:0000256" key="6">
    <source>
        <dbReference type="ARBA" id="ARBA00022840"/>
    </source>
</evidence>
<dbReference type="PROSITE" id="PS50011">
    <property type="entry name" value="PROTEIN_KINASE_DOM"/>
    <property type="match status" value="1"/>
</dbReference>
<dbReference type="PANTHER" id="PTHR24356">
    <property type="entry name" value="SERINE/THREONINE-PROTEIN KINASE"/>
    <property type="match status" value="1"/>
</dbReference>
<evidence type="ECO:0000256" key="2">
    <source>
        <dbReference type="ARBA" id="ARBA00022527"/>
    </source>
</evidence>
<evidence type="ECO:0000259" key="10">
    <source>
        <dbReference type="PROSITE" id="PS50011"/>
    </source>
</evidence>
<keyword evidence="5 12" id="KW-0418">Kinase</keyword>
<dbReference type="Proteomes" id="UP000182235">
    <property type="component" value="Unassembled WGS sequence"/>
</dbReference>
<dbReference type="GO" id="GO:0004674">
    <property type="term" value="F:protein serine/threonine kinase activity"/>
    <property type="evidence" value="ECO:0007669"/>
    <property type="project" value="UniProtKB-KW"/>
</dbReference>
<dbReference type="PANTHER" id="PTHR24356:SF400">
    <property type="entry name" value="SERINE_THREONINE-PROTEIN KINASE CBK1"/>
    <property type="match status" value="1"/>
</dbReference>
<feature type="region of interest" description="Disordered" evidence="9">
    <location>
        <begin position="635"/>
        <end position="677"/>
    </location>
</feature>
<dbReference type="STRING" id="1447872.A0A1J9PDE8"/>
<keyword evidence="2" id="KW-0723">Serine/threonine-protein kinase</keyword>
<dbReference type="OrthoDB" id="3638488at2759"/>
<evidence type="ECO:0000256" key="3">
    <source>
        <dbReference type="ARBA" id="ARBA00022679"/>
    </source>
</evidence>
<feature type="region of interest" description="Disordered" evidence="9">
    <location>
        <begin position="222"/>
        <end position="283"/>
    </location>
</feature>
<evidence type="ECO:0000259" key="11">
    <source>
        <dbReference type="PROSITE" id="PS51285"/>
    </source>
</evidence>
<comment type="caution">
    <text evidence="12">The sequence shown here is derived from an EMBL/GenBank/DDBJ whole genome shotgun (WGS) entry which is preliminary data.</text>
</comment>
<sequence>MTPGQKRKIRTSRSFFGLRTSNKAIVLDGDTQAVRSDSPTSASDTIPVNPTGKAKVKAFFTRKSSSLLSMLRSRGSGDRRDFRSPTRRGFCQESLENPRLDTIPFVETVTADQTGALQIPSGELGTGSQGTTSVRERSTRLFSQLAAISPYVDREESHTCQGNNPDSSTQTLDVSGTNDKCPVFRIHRSHSTSGLSHLISHKFSMTFGQPTVVHRANLRSRPGILSISGGPAPMPSNPAESDNKRDEGQNDSDPSTATQSGDGSSPFSQSTNPTSDGAPTSLQFTKPAHLDATNQLHDKSVSVSVCSDKNLHRVDEVPAVIPSILTVEATATAKIFFETHFNSILSGETPRAKRYREFEERLYLLPLSSEERSKARQVWNRQESDYLRQDRVLKTRSNFLRNGESVSIAGYEVIKVLGKGSFGVVRLVKERNVDFNQATAAEPGRTPPRSDLSYIKASAIDALRSAVDGRGSRRRDMSKMKKDVYAMKVIRKSDMLRNCQEGHLRAERDFLVASEKSRWIVPLIASFQDVNNLYLVMDYMVGGDFLGLLIRKNILCEDVTRWYVAEMVLCIEEAHKLRWIHRDVKPDNFLISASGHLKISDFGLAFDGHWSHDQSYFNNHRHSLLKKLGIHVEGDSEDQKEAAKAAERQREIDRTRSSANSGASEDHPPEIWGPGSNEDILRWRNKRQKRKLAKSVVGTSQYMAPEVIRGDLYDGRCDWWSVGVILYECLYGFTPFAAETRHDTKVKILKHTETLYFPHDKPSDRLISSEAIDLIGQMLQEKECRLCSRKYMLNDYVHSKRLPGGLLNRPSDKQSKNYQGYYVYPDDAGDIKEHPFFKGIRWEEIHYRKPPFVPKVKSWQDTKYFEDEEPISDVEDGSSHGDNYPETEAPDPVANNLDSSRTVHVMDIGGQTDGPQAPSMKEILKQNGKVELEANAEEKCHKKKKEKKRPRDKILRDETIGRQALNLRKRGAFLGYTYRRPKDFLLGFETDRGRSLIGFGER</sequence>
<name>A0A1J9PDE8_9EURO</name>
<dbReference type="SUPFAM" id="SSF56112">
    <property type="entry name" value="Protein kinase-like (PK-like)"/>
    <property type="match status" value="1"/>
</dbReference>
<comment type="catalytic activity">
    <reaction evidence="8">
        <text>L-seryl-[protein] + ATP = O-phospho-L-seryl-[protein] + ADP + H(+)</text>
        <dbReference type="Rhea" id="RHEA:17989"/>
        <dbReference type="Rhea" id="RHEA-COMP:9863"/>
        <dbReference type="Rhea" id="RHEA-COMP:11604"/>
        <dbReference type="ChEBI" id="CHEBI:15378"/>
        <dbReference type="ChEBI" id="CHEBI:29999"/>
        <dbReference type="ChEBI" id="CHEBI:30616"/>
        <dbReference type="ChEBI" id="CHEBI:83421"/>
        <dbReference type="ChEBI" id="CHEBI:456216"/>
        <dbReference type="EC" id="2.7.11.1"/>
    </reaction>
</comment>
<dbReference type="Gene3D" id="3.30.200.20">
    <property type="entry name" value="Phosphorylase Kinase, domain 1"/>
    <property type="match status" value="3"/>
</dbReference>
<accession>A0A1J9PDE8</accession>
<feature type="compositionally biased region" description="Polar residues" evidence="9">
    <location>
        <begin position="159"/>
        <end position="177"/>
    </location>
</feature>
<feature type="compositionally biased region" description="Basic and acidic residues" evidence="9">
    <location>
        <begin position="635"/>
        <end position="656"/>
    </location>
</feature>
<feature type="domain" description="AGC-kinase C-terminal" evidence="11">
    <location>
        <begin position="838"/>
        <end position="894"/>
    </location>
</feature>
<dbReference type="GO" id="GO:0035556">
    <property type="term" value="P:intracellular signal transduction"/>
    <property type="evidence" value="ECO:0007669"/>
    <property type="project" value="TreeGrafter"/>
</dbReference>
<organism evidence="12 13">
    <name type="scientific">Emergomyces pasteurianus Ep9510</name>
    <dbReference type="NCBI Taxonomy" id="1447872"/>
    <lineage>
        <taxon>Eukaryota</taxon>
        <taxon>Fungi</taxon>
        <taxon>Dikarya</taxon>
        <taxon>Ascomycota</taxon>
        <taxon>Pezizomycotina</taxon>
        <taxon>Eurotiomycetes</taxon>
        <taxon>Eurotiomycetidae</taxon>
        <taxon>Onygenales</taxon>
        <taxon>Ajellomycetaceae</taxon>
        <taxon>Emergomyces</taxon>
    </lineage>
</organism>
<evidence type="ECO:0000256" key="1">
    <source>
        <dbReference type="ARBA" id="ARBA00012513"/>
    </source>
</evidence>
<dbReference type="InterPro" id="IPR059233">
    <property type="entry name" value="MobB_NdrA/B/Cbk1"/>
</dbReference>
<feature type="compositionally biased region" description="Polar residues" evidence="9">
    <location>
        <begin position="251"/>
        <end position="283"/>
    </location>
</feature>
<keyword evidence="3" id="KW-0808">Transferase</keyword>
<dbReference type="VEuPathDB" id="FungiDB:AJ78_05046"/>
<dbReference type="AlphaFoldDB" id="A0A1J9PDE8"/>
<evidence type="ECO:0000256" key="8">
    <source>
        <dbReference type="ARBA" id="ARBA00048679"/>
    </source>
</evidence>
<keyword evidence="6" id="KW-0067">ATP-binding</keyword>
<evidence type="ECO:0000256" key="4">
    <source>
        <dbReference type="ARBA" id="ARBA00022741"/>
    </source>
</evidence>
<dbReference type="EC" id="2.7.11.1" evidence="1"/>
<dbReference type="GO" id="GO:0005524">
    <property type="term" value="F:ATP binding"/>
    <property type="evidence" value="ECO:0007669"/>
    <property type="project" value="UniProtKB-KW"/>
</dbReference>
<keyword evidence="13" id="KW-1185">Reference proteome</keyword>
<dbReference type="InterPro" id="IPR000719">
    <property type="entry name" value="Prot_kinase_dom"/>
</dbReference>
<dbReference type="SMART" id="SM00220">
    <property type="entry name" value="S_TKc"/>
    <property type="match status" value="1"/>
</dbReference>
<dbReference type="CDD" id="cd21742">
    <property type="entry name" value="MobB_NDR_LATS-like"/>
    <property type="match status" value="1"/>
</dbReference>
<dbReference type="Pfam" id="PF00069">
    <property type="entry name" value="Pkinase"/>
    <property type="match status" value="2"/>
</dbReference>
<dbReference type="InterPro" id="IPR050236">
    <property type="entry name" value="Ser_Thr_kinase_AGC"/>
</dbReference>
<dbReference type="Gene3D" id="1.10.510.10">
    <property type="entry name" value="Transferase(Phosphotransferase) domain 1"/>
    <property type="match status" value="3"/>
</dbReference>
<reference evidence="12 13" key="1">
    <citation type="submission" date="2015-07" db="EMBL/GenBank/DDBJ databases">
        <title>Emmonsia species relationships and genome sequence.</title>
        <authorList>
            <consortium name="The Broad Institute Genomics Platform"/>
            <person name="Cuomo C.A."/>
            <person name="Munoz J.F."/>
            <person name="Imamovic A."/>
            <person name="Priest M.E."/>
            <person name="Young S."/>
            <person name="Clay O.K."/>
            <person name="McEwen J.G."/>
        </authorList>
    </citation>
    <scope>NUCLEOTIDE SEQUENCE [LARGE SCALE GENOMIC DNA]</scope>
    <source>
        <strain evidence="12 13">UAMH 9510</strain>
    </source>
</reference>
<keyword evidence="4" id="KW-0547">Nucleotide-binding</keyword>